<sequence length="469" mass="49958">MDSTSPHSGTQDTIAAIATAWGEAGIAIVRLSGAEARRLADRQLSLAVPLSGTPSRYLRNGYLLDEKGDAIDQVLAVWFAPPKSYTGEEVVEIHTHGGTLVAQKCLELLLCRGARLAEPGEFTKRAFLSGRIDLTQAEAVLGIIRSRSDEALRAAARTLKGELASFARDIYDELLALSGKMEVSLDFPEEDLPYGSDEDTSHSLQAIRQSLEDLLDRCATGFLLREGIRVAIVGRPNVGKSSLLNALLRESRAIVTAIPGTTRDLIEEVLTYRGIPLRLVDTAGMGIPSDEVEAIGISLAEEAFKNADVRIWVADGSAPPAPFDFDMADRLRDLVHVVAVNKSDLPPGRDETGRTTEEAISELLPESPMLSISAKKGTGLDSLKDAVVSSIAGGGALDSGLNASARQVNEIRAAIGFLRDASAALESGLGQDIAGSCISEARSAMERLLGISGDDTLLDYIFSQFCVGK</sequence>
<evidence type="ECO:0000313" key="10">
    <source>
        <dbReference type="EMBL" id="TDY59689.1"/>
    </source>
</evidence>
<dbReference type="Proteomes" id="UP000295066">
    <property type="component" value="Unassembled WGS sequence"/>
</dbReference>
<comment type="function">
    <text evidence="7">Exhibits a very high intrinsic GTPase hydrolysis rate. Involved in the addition of a carboxymethylaminomethyl (cmnm) group at the wobble position (U34) of certain tRNAs, forming tRNA-cmnm(5)s(2)U34.</text>
</comment>
<feature type="binding site" evidence="7">
    <location>
        <position position="469"/>
    </location>
    <ligand>
        <name>(6S)-5-formyl-5,6,7,8-tetrahydrofolate</name>
        <dbReference type="ChEBI" id="CHEBI:57457"/>
    </ligand>
</feature>
<organism evidence="10 11">
    <name type="scientific">Aminivibrio pyruvatiphilus</name>
    <dbReference type="NCBI Taxonomy" id="1005740"/>
    <lineage>
        <taxon>Bacteria</taxon>
        <taxon>Thermotogati</taxon>
        <taxon>Synergistota</taxon>
        <taxon>Synergistia</taxon>
        <taxon>Synergistales</taxon>
        <taxon>Aminobacteriaceae</taxon>
        <taxon>Aminivibrio</taxon>
    </lineage>
</organism>
<dbReference type="GO" id="GO:0002098">
    <property type="term" value="P:tRNA wobble uridine modification"/>
    <property type="evidence" value="ECO:0007669"/>
    <property type="project" value="TreeGrafter"/>
</dbReference>
<dbReference type="InterPro" id="IPR018948">
    <property type="entry name" value="GTP-bd_TrmE_N"/>
</dbReference>
<feature type="binding site" evidence="7">
    <location>
        <position position="92"/>
    </location>
    <ligand>
        <name>(6S)-5-formyl-5,6,7,8-tetrahydrofolate</name>
        <dbReference type="ChEBI" id="CHEBI:57457"/>
    </ligand>
</feature>
<dbReference type="GO" id="GO:0005829">
    <property type="term" value="C:cytosol"/>
    <property type="evidence" value="ECO:0007669"/>
    <property type="project" value="TreeGrafter"/>
</dbReference>
<dbReference type="GO" id="GO:0046872">
    <property type="term" value="F:metal ion binding"/>
    <property type="evidence" value="ECO:0007669"/>
    <property type="project" value="UniProtKB-KW"/>
</dbReference>
<dbReference type="HAMAP" id="MF_00379">
    <property type="entry name" value="GTPase_MnmE"/>
    <property type="match status" value="1"/>
</dbReference>
<comment type="cofactor">
    <cofactor evidence="7">
        <name>K(+)</name>
        <dbReference type="ChEBI" id="CHEBI:29103"/>
    </cofactor>
    <text evidence="7">Binds 1 potassium ion per subunit.</text>
</comment>
<dbReference type="InterPro" id="IPR027368">
    <property type="entry name" value="MnmE_dom2"/>
</dbReference>
<dbReference type="InterPro" id="IPR027266">
    <property type="entry name" value="TrmE/GcvT-like"/>
</dbReference>
<dbReference type="SUPFAM" id="SSF52540">
    <property type="entry name" value="P-loop containing nucleoside triphosphate hydrolases"/>
    <property type="match status" value="1"/>
</dbReference>
<keyword evidence="7" id="KW-0378">Hydrolase</keyword>
<dbReference type="EC" id="3.6.-.-" evidence="7"/>
<gene>
    <name evidence="7" type="primary">mnmE</name>
    <name evidence="7" type="synonym">trmE</name>
    <name evidence="10" type="ORF">C8D99_11123</name>
</gene>
<dbReference type="InterPro" id="IPR025867">
    <property type="entry name" value="MnmE_helical"/>
</dbReference>
<dbReference type="GO" id="GO:0003924">
    <property type="term" value="F:GTPase activity"/>
    <property type="evidence" value="ECO:0007669"/>
    <property type="project" value="UniProtKB-UniRule"/>
</dbReference>
<dbReference type="NCBIfam" id="TIGR00231">
    <property type="entry name" value="small_GTP"/>
    <property type="match status" value="1"/>
</dbReference>
<feature type="binding site" evidence="7">
    <location>
        <position position="241"/>
    </location>
    <ligand>
        <name>Mg(2+)</name>
        <dbReference type="ChEBI" id="CHEBI:18420"/>
    </ligand>
</feature>
<dbReference type="InterPro" id="IPR004520">
    <property type="entry name" value="GTPase_MnmE"/>
</dbReference>
<feature type="binding site" evidence="7">
    <location>
        <begin position="281"/>
        <end position="284"/>
    </location>
    <ligand>
        <name>GTP</name>
        <dbReference type="ChEBI" id="CHEBI:37565"/>
    </ligand>
</feature>
<feature type="binding site" evidence="7">
    <location>
        <position position="131"/>
    </location>
    <ligand>
        <name>(6S)-5-formyl-5,6,7,8-tetrahydrofolate</name>
        <dbReference type="ChEBI" id="CHEBI:57457"/>
    </ligand>
</feature>
<feature type="binding site" evidence="7">
    <location>
        <position position="256"/>
    </location>
    <ligand>
        <name>K(+)</name>
        <dbReference type="ChEBI" id="CHEBI:29103"/>
    </ligand>
</feature>
<dbReference type="EMBL" id="SORI01000011">
    <property type="protein sequence ID" value="TDY59689.1"/>
    <property type="molecule type" value="Genomic_DNA"/>
</dbReference>
<dbReference type="Gene3D" id="1.20.120.430">
    <property type="entry name" value="tRNA modification GTPase MnmE domain 2"/>
    <property type="match status" value="1"/>
</dbReference>
<dbReference type="CDD" id="cd04164">
    <property type="entry name" value="trmE"/>
    <property type="match status" value="1"/>
</dbReference>
<protein>
    <recommendedName>
        <fullName evidence="7">tRNA modification GTPase MnmE</fullName>
        <ecNumber evidence="7">3.6.-.-</ecNumber>
    </recommendedName>
</protein>
<evidence type="ECO:0000256" key="7">
    <source>
        <dbReference type="HAMAP-Rule" id="MF_00379"/>
    </source>
</evidence>
<dbReference type="CDD" id="cd14858">
    <property type="entry name" value="TrmE_N"/>
    <property type="match status" value="1"/>
</dbReference>
<feature type="binding site" evidence="7">
    <location>
        <position position="30"/>
    </location>
    <ligand>
        <name>(6S)-5-formyl-5,6,7,8-tetrahydrofolate</name>
        <dbReference type="ChEBI" id="CHEBI:57457"/>
    </ligand>
</feature>
<accession>A0A4R8M3F1</accession>
<evidence type="ECO:0000256" key="4">
    <source>
        <dbReference type="ARBA" id="ARBA00022842"/>
    </source>
</evidence>
<keyword evidence="6 7" id="KW-0342">GTP-binding</keyword>
<evidence type="ECO:0000256" key="3">
    <source>
        <dbReference type="ARBA" id="ARBA00022741"/>
    </source>
</evidence>
<comment type="subunit">
    <text evidence="7">Homodimer. Heterotetramer of two MnmE and two MnmG subunits.</text>
</comment>
<feature type="binding site" evidence="7">
    <location>
        <begin position="256"/>
        <end position="262"/>
    </location>
    <ligand>
        <name>GTP</name>
        <dbReference type="ChEBI" id="CHEBI:37565"/>
    </ligand>
</feature>
<evidence type="ECO:0000259" key="9">
    <source>
        <dbReference type="PROSITE" id="PS51709"/>
    </source>
</evidence>
<feature type="binding site" evidence="7">
    <location>
        <position position="258"/>
    </location>
    <ligand>
        <name>K(+)</name>
        <dbReference type="ChEBI" id="CHEBI:29103"/>
    </ligand>
</feature>
<dbReference type="RefSeq" id="WP_133957843.1">
    <property type="nucleotide sequence ID" value="NZ_SORI01000011.1"/>
</dbReference>
<evidence type="ECO:0000256" key="6">
    <source>
        <dbReference type="ARBA" id="ARBA00023134"/>
    </source>
</evidence>
<dbReference type="PRINTS" id="PR00449">
    <property type="entry name" value="RASTRNSFRMNG"/>
</dbReference>
<name>A0A4R8M3F1_9BACT</name>
<dbReference type="NCBIfam" id="TIGR00450">
    <property type="entry name" value="mnmE_trmE_thdF"/>
    <property type="match status" value="1"/>
</dbReference>
<keyword evidence="2 7" id="KW-0819">tRNA processing</keyword>
<feature type="binding site" evidence="7">
    <location>
        <begin position="237"/>
        <end position="242"/>
    </location>
    <ligand>
        <name>GTP</name>
        <dbReference type="ChEBI" id="CHEBI:37565"/>
    </ligand>
</feature>
<evidence type="ECO:0000256" key="1">
    <source>
        <dbReference type="ARBA" id="ARBA00011043"/>
    </source>
</evidence>
<comment type="similarity">
    <text evidence="1 7 8">Belongs to the TRAFAC class TrmE-Era-EngA-EngB-Septin-like GTPase superfamily. TrmE GTPase family.</text>
</comment>
<comment type="caution">
    <text evidence="7">Lacks conserved residue(s) required for the propagation of feature annotation.</text>
</comment>
<keyword evidence="11" id="KW-1185">Reference proteome</keyword>
<keyword evidence="7" id="KW-0963">Cytoplasm</keyword>
<proteinExistence type="inferred from homology"/>
<dbReference type="Pfam" id="PF10396">
    <property type="entry name" value="TrmE_N"/>
    <property type="match status" value="1"/>
</dbReference>
<dbReference type="InterPro" id="IPR005225">
    <property type="entry name" value="Small_GTP-bd"/>
</dbReference>
<dbReference type="GO" id="GO:0030488">
    <property type="term" value="P:tRNA methylation"/>
    <property type="evidence" value="ECO:0007669"/>
    <property type="project" value="TreeGrafter"/>
</dbReference>
<feature type="binding site" evidence="7">
    <location>
        <position position="261"/>
    </location>
    <ligand>
        <name>K(+)</name>
        <dbReference type="ChEBI" id="CHEBI:29103"/>
    </ligand>
</feature>
<dbReference type="Gene3D" id="3.30.1360.120">
    <property type="entry name" value="Probable tRNA modification gtpase trme, domain 1"/>
    <property type="match status" value="1"/>
</dbReference>
<dbReference type="Gene3D" id="3.40.50.300">
    <property type="entry name" value="P-loop containing nucleotide triphosphate hydrolases"/>
    <property type="match status" value="1"/>
</dbReference>
<keyword evidence="3 7" id="KW-0547">Nucleotide-binding</keyword>
<dbReference type="PANTHER" id="PTHR42714:SF2">
    <property type="entry name" value="TRNA MODIFICATION GTPASE GTPBP3, MITOCHONDRIAL"/>
    <property type="match status" value="1"/>
</dbReference>
<keyword evidence="4 7" id="KW-0460">Magnesium</keyword>
<evidence type="ECO:0000256" key="5">
    <source>
        <dbReference type="ARBA" id="ARBA00022958"/>
    </source>
</evidence>
<evidence type="ECO:0000313" key="11">
    <source>
        <dbReference type="Proteomes" id="UP000295066"/>
    </source>
</evidence>
<dbReference type="InterPro" id="IPR027417">
    <property type="entry name" value="P-loop_NTPase"/>
</dbReference>
<feature type="binding site" evidence="7">
    <location>
        <position position="262"/>
    </location>
    <ligand>
        <name>Mg(2+)</name>
        <dbReference type="ChEBI" id="CHEBI:18420"/>
    </ligand>
</feature>
<evidence type="ECO:0000256" key="2">
    <source>
        <dbReference type="ARBA" id="ARBA00022694"/>
    </source>
</evidence>
<dbReference type="Pfam" id="PF01926">
    <property type="entry name" value="MMR_HSR1"/>
    <property type="match status" value="1"/>
</dbReference>
<comment type="caution">
    <text evidence="10">The sequence shown here is derived from an EMBL/GenBank/DDBJ whole genome shotgun (WGS) entry which is preliminary data.</text>
</comment>
<dbReference type="InterPro" id="IPR031168">
    <property type="entry name" value="G_TrmE"/>
</dbReference>
<dbReference type="OrthoDB" id="9805918at2"/>
<reference evidence="10 11" key="1">
    <citation type="submission" date="2019-03" db="EMBL/GenBank/DDBJ databases">
        <title>Genomic Encyclopedia of Type Strains, Phase IV (KMG-IV): sequencing the most valuable type-strain genomes for metagenomic binning, comparative biology and taxonomic classification.</title>
        <authorList>
            <person name="Goeker M."/>
        </authorList>
    </citation>
    <scope>NUCLEOTIDE SEQUENCE [LARGE SCALE GENOMIC DNA]</scope>
    <source>
        <strain evidence="10 11">DSM 25964</strain>
    </source>
</reference>
<keyword evidence="7" id="KW-0479">Metal-binding</keyword>
<dbReference type="GO" id="GO:0005525">
    <property type="term" value="F:GTP binding"/>
    <property type="evidence" value="ECO:0007669"/>
    <property type="project" value="UniProtKB-UniRule"/>
</dbReference>
<feature type="binding site" evidence="7">
    <location>
        <position position="237"/>
    </location>
    <ligand>
        <name>K(+)</name>
        <dbReference type="ChEBI" id="CHEBI:29103"/>
    </ligand>
</feature>
<dbReference type="PANTHER" id="PTHR42714">
    <property type="entry name" value="TRNA MODIFICATION GTPASE GTPBP3"/>
    <property type="match status" value="1"/>
</dbReference>
<keyword evidence="5 7" id="KW-0630">Potassium</keyword>
<evidence type="ECO:0000256" key="8">
    <source>
        <dbReference type="RuleBase" id="RU003313"/>
    </source>
</evidence>
<feature type="domain" description="TrmE-type G" evidence="9">
    <location>
        <begin position="227"/>
        <end position="392"/>
    </location>
</feature>
<comment type="subcellular location">
    <subcellularLocation>
        <location evidence="7">Cytoplasm</location>
    </subcellularLocation>
</comment>
<dbReference type="Pfam" id="PF12631">
    <property type="entry name" value="MnmE_helical"/>
    <property type="match status" value="1"/>
</dbReference>
<dbReference type="AlphaFoldDB" id="A0A4R8M3F1"/>
<dbReference type="InterPro" id="IPR006073">
    <property type="entry name" value="GTP-bd"/>
</dbReference>
<dbReference type="PROSITE" id="PS51709">
    <property type="entry name" value="G_TRME"/>
    <property type="match status" value="1"/>
</dbReference>